<dbReference type="Gene3D" id="2.170.15.10">
    <property type="entry name" value="Proaerolysin, chain A, domain 3"/>
    <property type="match status" value="1"/>
</dbReference>
<dbReference type="PANTHER" id="PTHR39369">
    <property type="entry name" value="LIN-24 (TWENTY-FOUR) LIKE"/>
    <property type="match status" value="1"/>
</dbReference>
<evidence type="ECO:0000313" key="3">
    <source>
        <dbReference type="Proteomes" id="UP001519460"/>
    </source>
</evidence>
<evidence type="ECO:0000256" key="1">
    <source>
        <dbReference type="SAM" id="MobiDB-lite"/>
    </source>
</evidence>
<dbReference type="SUPFAM" id="SSF56973">
    <property type="entry name" value="Aerolisin/ETX pore-forming domain"/>
    <property type="match status" value="1"/>
</dbReference>
<evidence type="ECO:0000313" key="2">
    <source>
        <dbReference type="EMBL" id="KAK7484437.1"/>
    </source>
</evidence>
<gene>
    <name evidence="2" type="ORF">BaRGS_00024322</name>
</gene>
<dbReference type="Proteomes" id="UP001519460">
    <property type="component" value="Unassembled WGS sequence"/>
</dbReference>
<name>A0ABD0KBJ5_9CAEN</name>
<proteinExistence type="predicted"/>
<reference evidence="2 3" key="1">
    <citation type="journal article" date="2023" name="Sci. Data">
        <title>Genome assembly of the Korean intertidal mud-creeper Batillaria attramentaria.</title>
        <authorList>
            <person name="Patra A.K."/>
            <person name="Ho P.T."/>
            <person name="Jun S."/>
            <person name="Lee S.J."/>
            <person name="Kim Y."/>
            <person name="Won Y.J."/>
        </authorList>
    </citation>
    <scope>NUCLEOTIDE SEQUENCE [LARGE SCALE GENOMIC DNA]</scope>
    <source>
        <strain evidence="2">Wonlab-2016</strain>
    </source>
</reference>
<keyword evidence="3" id="KW-1185">Reference proteome</keyword>
<dbReference type="CDD" id="cd20237">
    <property type="entry name" value="PFM_LIN24-like"/>
    <property type="match status" value="1"/>
</dbReference>
<dbReference type="PANTHER" id="PTHR39369:SF6">
    <property type="entry name" value="LIN-24 (TWENTY-FOUR) LIKE"/>
    <property type="match status" value="1"/>
</dbReference>
<accession>A0ABD0KBJ5</accession>
<organism evidence="2 3">
    <name type="scientific">Batillaria attramentaria</name>
    <dbReference type="NCBI Taxonomy" id="370345"/>
    <lineage>
        <taxon>Eukaryota</taxon>
        <taxon>Metazoa</taxon>
        <taxon>Spiralia</taxon>
        <taxon>Lophotrochozoa</taxon>
        <taxon>Mollusca</taxon>
        <taxon>Gastropoda</taxon>
        <taxon>Caenogastropoda</taxon>
        <taxon>Sorbeoconcha</taxon>
        <taxon>Cerithioidea</taxon>
        <taxon>Batillariidae</taxon>
        <taxon>Batillaria</taxon>
    </lineage>
</organism>
<feature type="region of interest" description="Disordered" evidence="1">
    <location>
        <begin position="302"/>
        <end position="331"/>
    </location>
</feature>
<comment type="caution">
    <text evidence="2">The sequence shown here is derived from an EMBL/GenBank/DDBJ whole genome shotgun (WGS) entry which is preliminary data.</text>
</comment>
<sequence length="331" mass="36343">MATGCFGCLSGSSQGKEEKPLIIDVEQTIADAAWDSFLHCHGRCRRRFLRRKNFKIEVPINFYSFEQLEQTFKPRKRRAGAVDAGCGNGPSGSRLEGKALAHRDQTSPEHTGLETVFNNDTGEEQTYNFKFEKIRKATISVSYQKGYSIGGKANFSLGLPKVLSDGSAGVELDMHVQVSKTTGETFEESLTTSATSEIKVSGYSHYTASVVMEERSLVADFVLDIIMSMPAKRAPVYIKDKKTGQQVFVYNLNSLLDLFEDNPDVTRVKDEEGKVRADAVQFRIEGKVDGMQLSSHTINLSGRKIPGRELNSSGSPDAAQASDGARTSDAC</sequence>
<dbReference type="EMBL" id="JACVVK020000210">
    <property type="protein sequence ID" value="KAK7484437.1"/>
    <property type="molecule type" value="Genomic_DNA"/>
</dbReference>
<protein>
    <submittedName>
        <fullName evidence="2">Uncharacterized protein</fullName>
    </submittedName>
</protein>
<dbReference type="AlphaFoldDB" id="A0ABD0KBJ5"/>